<keyword evidence="7" id="KW-1185">Reference proteome</keyword>
<feature type="domain" description="FAD-dependent oxidoreductase 2 FAD-binding" evidence="5">
    <location>
        <begin position="4"/>
        <end position="452"/>
    </location>
</feature>
<dbReference type="Gene3D" id="3.50.50.60">
    <property type="entry name" value="FAD/NAD(P)-binding domain"/>
    <property type="match status" value="1"/>
</dbReference>
<dbReference type="KEGG" id="cten:18248184"/>
<dbReference type="GeneID" id="18248184"/>
<dbReference type="EMBL" id="GL996528">
    <property type="protein sequence ID" value="EGV61013.1"/>
    <property type="molecule type" value="Genomic_DNA"/>
</dbReference>
<comment type="catalytic activity">
    <reaction evidence="4">
        <text>succinate + NAD(+) = fumarate + NADH + H(+)</text>
        <dbReference type="Rhea" id="RHEA:18281"/>
        <dbReference type="ChEBI" id="CHEBI:15378"/>
        <dbReference type="ChEBI" id="CHEBI:29806"/>
        <dbReference type="ChEBI" id="CHEBI:30031"/>
        <dbReference type="ChEBI" id="CHEBI:57540"/>
        <dbReference type="ChEBI" id="CHEBI:57945"/>
        <dbReference type="EC" id="1.3.1.6"/>
    </reaction>
</comment>
<dbReference type="eggNOG" id="KOG2404">
    <property type="taxonomic scope" value="Eukaryota"/>
</dbReference>
<organism evidence="7">
    <name type="scientific">Candida tenuis (strain ATCC 10573 / BCRC 21748 / CBS 615 / JCM 9827 / NBRC 10315 / NRRL Y-1498 / VKM Y-70)</name>
    <name type="common">Yeast</name>
    <name type="synonym">Yamadazyma tenuis</name>
    <dbReference type="NCBI Taxonomy" id="590646"/>
    <lineage>
        <taxon>Eukaryota</taxon>
        <taxon>Fungi</taxon>
        <taxon>Dikarya</taxon>
        <taxon>Ascomycota</taxon>
        <taxon>Saccharomycotina</taxon>
        <taxon>Pichiomycetes</taxon>
        <taxon>Debaryomycetaceae</taxon>
        <taxon>Yamadazyma</taxon>
    </lineage>
</organism>
<proteinExistence type="inferred from homology"/>
<dbReference type="SUPFAM" id="SSF56425">
    <property type="entry name" value="Succinate dehydrogenase/fumarate reductase flavoprotein, catalytic domain"/>
    <property type="match status" value="1"/>
</dbReference>
<dbReference type="AlphaFoldDB" id="G3BBZ6"/>
<comment type="function">
    <text evidence="4">Irreversibly catalyzes the reduction of fumarate to succinate.</text>
</comment>
<dbReference type="GO" id="GO:0016156">
    <property type="term" value="F:fumarate reductase (NADH) activity"/>
    <property type="evidence" value="ECO:0007669"/>
    <property type="project" value="UniProtKB-EC"/>
</dbReference>
<evidence type="ECO:0000256" key="2">
    <source>
        <dbReference type="ARBA" id="ARBA00022827"/>
    </source>
</evidence>
<dbReference type="GO" id="GO:0010181">
    <property type="term" value="F:FMN binding"/>
    <property type="evidence" value="ECO:0007669"/>
    <property type="project" value="InterPro"/>
</dbReference>
<gene>
    <name evidence="6" type="ORF">CANTEDRAFT_116138</name>
</gene>
<dbReference type="PANTHER" id="PTHR43400:SF1">
    <property type="entry name" value="FUMARATE REDUCTASE"/>
    <property type="match status" value="1"/>
</dbReference>
<dbReference type="NCBIfam" id="TIGR01813">
    <property type="entry name" value="flavo_cyto_c"/>
    <property type="match status" value="1"/>
</dbReference>
<dbReference type="InterPro" id="IPR036188">
    <property type="entry name" value="FAD/NAD-bd_sf"/>
</dbReference>
<dbReference type="HOGENOM" id="CLU_011398_4_5_1"/>
<accession>G3BBZ6</accession>
<dbReference type="InterPro" id="IPR027477">
    <property type="entry name" value="Succ_DH/fumarate_Rdtase_cat_sf"/>
</dbReference>
<dbReference type="STRING" id="590646.G3BBZ6"/>
<dbReference type="Proteomes" id="UP000000707">
    <property type="component" value="Unassembled WGS sequence"/>
</dbReference>
<dbReference type="InterPro" id="IPR010960">
    <property type="entry name" value="Flavocytochrome_c"/>
</dbReference>
<keyword evidence="3 4" id="KW-0560">Oxidoreductase</keyword>
<sequence>MNSDVTIVGAGLTGLTAALHLADGGRHVTIIEKALRPGGNSIKASSGINGVPTMFQPVKGDSVNLFIQDTLKSGKNLCNTQLVEILAKESSDAIYWLIDQGINLSTVSQLGGHSMPRTHRGNSKVAPGYAIISKLLEHVQNSPNIDIQVESQLKRIIMKNQKVAAIEYTHDGTTHTLTTSDLILASGGYAADTEMDESLVRKYRPDLVDLPTTNADSVRGDGQKIAVRDCQVQLLDMTEIQINPTGFVDFANVDLRNKILCGELLRGIGGILVSPITSKRFVDELQTRDIVSDAVFKNCKIPEGDFTKAQKYVSIIIIDPEDYHKAQSHINFYVSKNLLYFGTLEELTQKVHTFSTTFDEDELIQTLKSYNKGVGSEGQDEFGRKVFGEPFLSSKFYYGFTTPSLHFSMGGIAINENGQALNQANSIITNLYAVGEIAAGVHGKNRLGGNSLLECTVFGKRAAMNILSDE</sequence>
<dbReference type="OrthoDB" id="10254877at2759"/>
<evidence type="ECO:0000256" key="4">
    <source>
        <dbReference type="RuleBase" id="RU366062"/>
    </source>
</evidence>
<dbReference type="Gene3D" id="3.90.700.10">
    <property type="entry name" value="Succinate dehydrogenase/fumarate reductase flavoprotein, catalytic domain"/>
    <property type="match status" value="1"/>
</dbReference>
<evidence type="ECO:0000313" key="6">
    <source>
        <dbReference type="EMBL" id="EGV61014.1"/>
    </source>
</evidence>
<evidence type="ECO:0000259" key="5">
    <source>
        <dbReference type="Pfam" id="PF00890"/>
    </source>
</evidence>
<evidence type="ECO:0000256" key="3">
    <source>
        <dbReference type="ARBA" id="ARBA00023002"/>
    </source>
</evidence>
<dbReference type="PANTHER" id="PTHR43400">
    <property type="entry name" value="FUMARATE REDUCTASE"/>
    <property type="match status" value="1"/>
</dbReference>
<dbReference type="InterPro" id="IPR003953">
    <property type="entry name" value="FAD-dep_OxRdtase_2_FAD-bd"/>
</dbReference>
<evidence type="ECO:0000256" key="1">
    <source>
        <dbReference type="ARBA" id="ARBA00022630"/>
    </source>
</evidence>
<comment type="cofactor">
    <cofactor evidence="4">
        <name>FAD</name>
        <dbReference type="ChEBI" id="CHEBI:57692"/>
    </cofactor>
    <text evidence="4">Binds 1 FAD per monomer.</text>
</comment>
<keyword evidence="1 4" id="KW-0285">Flavoprotein</keyword>
<reference evidence="6 7" key="1">
    <citation type="journal article" date="2011" name="Proc. Natl. Acad. Sci. U.S.A.">
        <title>Comparative genomics of xylose-fermenting fungi for enhanced biofuel production.</title>
        <authorList>
            <person name="Wohlbach D.J."/>
            <person name="Kuo A."/>
            <person name="Sato T.K."/>
            <person name="Potts K.M."/>
            <person name="Salamov A.A."/>
            <person name="LaButti K.M."/>
            <person name="Sun H."/>
            <person name="Clum A."/>
            <person name="Pangilinan J.L."/>
            <person name="Lindquist E.A."/>
            <person name="Lucas S."/>
            <person name="Lapidus A."/>
            <person name="Jin M."/>
            <person name="Gunawan C."/>
            <person name="Balan V."/>
            <person name="Dale B.E."/>
            <person name="Jeffries T.W."/>
            <person name="Zinkel R."/>
            <person name="Barry K.W."/>
            <person name="Grigoriev I.V."/>
            <person name="Gasch A.P."/>
        </authorList>
    </citation>
    <scope>NUCLEOTIDE SEQUENCE [LARGE SCALE GENOMIC DNA]</scope>
    <source>
        <strain evidence="6">ATCC 10573</strain>
        <strain evidence="7">ATCC 10573 / BCRC 21748 / CBS 615 / JCM 9827 / NBRC 10315 / NRRL Y-1498 / VKM Y-70</strain>
    </source>
</reference>
<dbReference type="EC" id="1.3.1.6" evidence="4"/>
<evidence type="ECO:0000313" key="7">
    <source>
        <dbReference type="Proteomes" id="UP000000707"/>
    </source>
</evidence>
<dbReference type="EMBL" id="GL996528">
    <property type="protein sequence ID" value="EGV61014.1"/>
    <property type="molecule type" value="Genomic_DNA"/>
</dbReference>
<dbReference type="SUPFAM" id="SSF51905">
    <property type="entry name" value="FAD/NAD(P)-binding domain"/>
    <property type="match status" value="1"/>
</dbReference>
<name>G3BBZ6_CANTC</name>
<keyword evidence="2 4" id="KW-0274">FAD</keyword>
<dbReference type="InterPro" id="IPR050315">
    <property type="entry name" value="FAD-oxidoreductase_2"/>
</dbReference>
<protein>
    <recommendedName>
        <fullName evidence="4">Fumarate reductase</fullName>
        <ecNumber evidence="4">1.3.1.6</ecNumber>
    </recommendedName>
</protein>
<dbReference type="Pfam" id="PF00890">
    <property type="entry name" value="FAD_binding_2"/>
    <property type="match status" value="1"/>
</dbReference>
<comment type="similarity">
    <text evidence="4">Belongs to the FAD-dependent oxidoreductase 2 family. FRD/SDH subfamily.</text>
</comment>